<name>A0A0P8DB82_9CYAN</name>
<dbReference type="PANTHER" id="PTHR36974:SF1">
    <property type="entry name" value="DOXX FAMILY MEMBRANE PROTEIN"/>
    <property type="match status" value="1"/>
</dbReference>
<proteinExistence type="predicted"/>
<evidence type="ECO:0000313" key="6">
    <source>
        <dbReference type="EMBL" id="KPQ33352.1"/>
    </source>
</evidence>
<organism evidence="6 7">
    <name type="scientific">Phormidesmis priestleyi Ana</name>
    <dbReference type="NCBI Taxonomy" id="1666911"/>
    <lineage>
        <taxon>Bacteria</taxon>
        <taxon>Bacillati</taxon>
        <taxon>Cyanobacteriota</taxon>
        <taxon>Cyanophyceae</taxon>
        <taxon>Leptolyngbyales</taxon>
        <taxon>Leptolyngbyaceae</taxon>
        <taxon>Phormidesmis</taxon>
    </lineage>
</organism>
<dbReference type="InterPro" id="IPR032808">
    <property type="entry name" value="DoxX"/>
</dbReference>
<dbReference type="GO" id="GO:0016020">
    <property type="term" value="C:membrane"/>
    <property type="evidence" value="ECO:0007669"/>
    <property type="project" value="UniProtKB-SubCell"/>
</dbReference>
<keyword evidence="2 5" id="KW-0812">Transmembrane</keyword>
<reference evidence="6 7" key="1">
    <citation type="submission" date="2015-09" db="EMBL/GenBank/DDBJ databases">
        <title>Identification and resolution of microdiversity through metagenomic sequencing of parallel consortia.</title>
        <authorList>
            <person name="Nelson W.C."/>
            <person name="Romine M.F."/>
            <person name="Lindemann S.R."/>
        </authorList>
    </citation>
    <scope>NUCLEOTIDE SEQUENCE [LARGE SCALE GENOMIC DNA]</scope>
    <source>
        <strain evidence="6">Ana</strain>
    </source>
</reference>
<sequence length="136" mass="15006">MLAVFILIAGIAHFVVDEPFIRIVPDFLPHPAALVYISGVIEIGLAIGLLMPFAGVRSLAAWGMIALFIAVYPANLNMAFNHIKITGIPDSWWFHGIRLPFQFVLIAWAYWLTNPDETPSRSGLPVNRAHNDVDAA</sequence>
<feature type="transmembrane region" description="Helical" evidence="5">
    <location>
        <begin position="92"/>
        <end position="112"/>
    </location>
</feature>
<protein>
    <submittedName>
        <fullName evidence="6">Putative membrane protein</fullName>
    </submittedName>
</protein>
<feature type="transmembrane region" description="Helical" evidence="5">
    <location>
        <begin position="33"/>
        <end position="52"/>
    </location>
</feature>
<evidence type="ECO:0000256" key="4">
    <source>
        <dbReference type="ARBA" id="ARBA00023136"/>
    </source>
</evidence>
<evidence type="ECO:0000256" key="3">
    <source>
        <dbReference type="ARBA" id="ARBA00022989"/>
    </source>
</evidence>
<feature type="transmembrane region" description="Helical" evidence="5">
    <location>
        <begin position="59"/>
        <end position="80"/>
    </location>
</feature>
<evidence type="ECO:0000256" key="1">
    <source>
        <dbReference type="ARBA" id="ARBA00004141"/>
    </source>
</evidence>
<gene>
    <name evidence="6" type="ORF">HLUCCA11_18705</name>
</gene>
<dbReference type="EMBL" id="LJZR01000033">
    <property type="protein sequence ID" value="KPQ33352.1"/>
    <property type="molecule type" value="Genomic_DNA"/>
</dbReference>
<dbReference type="PANTHER" id="PTHR36974">
    <property type="entry name" value="MEMBRANE PROTEIN-RELATED"/>
    <property type="match status" value="1"/>
</dbReference>
<comment type="caution">
    <text evidence="6">The sequence shown here is derived from an EMBL/GenBank/DDBJ whole genome shotgun (WGS) entry which is preliminary data.</text>
</comment>
<evidence type="ECO:0000313" key="7">
    <source>
        <dbReference type="Proteomes" id="UP000050465"/>
    </source>
</evidence>
<evidence type="ECO:0000256" key="5">
    <source>
        <dbReference type="SAM" id="Phobius"/>
    </source>
</evidence>
<dbReference type="PATRIC" id="fig|1666911.3.peg.2242"/>
<evidence type="ECO:0000256" key="2">
    <source>
        <dbReference type="ARBA" id="ARBA00022692"/>
    </source>
</evidence>
<comment type="subcellular location">
    <subcellularLocation>
        <location evidence="1">Membrane</location>
        <topology evidence="1">Multi-pass membrane protein</topology>
    </subcellularLocation>
</comment>
<accession>A0A0P8DB82</accession>
<keyword evidence="3 5" id="KW-1133">Transmembrane helix</keyword>
<dbReference type="Proteomes" id="UP000050465">
    <property type="component" value="Unassembled WGS sequence"/>
</dbReference>
<keyword evidence="4 5" id="KW-0472">Membrane</keyword>
<dbReference type="AlphaFoldDB" id="A0A0P8DB82"/>
<dbReference type="Pfam" id="PF13564">
    <property type="entry name" value="DoxX_2"/>
    <property type="match status" value="1"/>
</dbReference>